<name>A0A8J3VP19_9ACTN</name>
<evidence type="ECO:0000313" key="2">
    <source>
        <dbReference type="EMBL" id="GIH13630.1"/>
    </source>
</evidence>
<evidence type="ECO:0000259" key="1">
    <source>
        <dbReference type="Pfam" id="PF01636"/>
    </source>
</evidence>
<proteinExistence type="predicted"/>
<dbReference type="Gene3D" id="3.90.1200.10">
    <property type="match status" value="1"/>
</dbReference>
<protein>
    <submittedName>
        <fullName evidence="2">Phosphotransferase</fullName>
    </submittedName>
</protein>
<dbReference type="EMBL" id="BONZ01000015">
    <property type="protein sequence ID" value="GIH13630.1"/>
    <property type="molecule type" value="Genomic_DNA"/>
</dbReference>
<dbReference type="AlphaFoldDB" id="A0A8J3VP19"/>
<dbReference type="Pfam" id="PF01636">
    <property type="entry name" value="APH"/>
    <property type="match status" value="1"/>
</dbReference>
<feature type="domain" description="Aminoglycoside phosphotransferase" evidence="1">
    <location>
        <begin position="26"/>
        <end position="228"/>
    </location>
</feature>
<accession>A0A8J3VP19</accession>
<sequence length="282" mass="30066">MEVPDDLLAVADALLPGIAWERARLGRGGSHDVVLLPGVAAVRIANHASAAALLPRRCQLLSRLEKAGLPFAVPVPLTDVVDVNGRAAVALSWVSGSPTPRGQGEPAGLRELLAALASVHLGDLDGLLGPAHAYAGGARWPELMREVGGLLPEEWRAEAAERVAAARDLAPVPIRLVHGDLAGENVHWDPAGRHCVGVLDWDFAQPFDPAVDAACLAWHGWPTLREAVDPQTYHRARVWYLTFGLDQVAVSLLRGDPARVLAEQVAQAVAFLERTTLSPPPR</sequence>
<dbReference type="RefSeq" id="WP_203917297.1">
    <property type="nucleotide sequence ID" value="NZ_BONZ01000015.1"/>
</dbReference>
<organism evidence="2 3">
    <name type="scientific">Rugosimonospora africana</name>
    <dbReference type="NCBI Taxonomy" id="556532"/>
    <lineage>
        <taxon>Bacteria</taxon>
        <taxon>Bacillati</taxon>
        <taxon>Actinomycetota</taxon>
        <taxon>Actinomycetes</taxon>
        <taxon>Micromonosporales</taxon>
        <taxon>Micromonosporaceae</taxon>
        <taxon>Rugosimonospora</taxon>
    </lineage>
</organism>
<gene>
    <name evidence="2" type="ORF">Raf01_18020</name>
</gene>
<reference evidence="2" key="1">
    <citation type="submission" date="2021-01" db="EMBL/GenBank/DDBJ databases">
        <title>Whole genome shotgun sequence of Rugosimonospora africana NBRC 104875.</title>
        <authorList>
            <person name="Komaki H."/>
            <person name="Tamura T."/>
        </authorList>
    </citation>
    <scope>NUCLEOTIDE SEQUENCE</scope>
    <source>
        <strain evidence="2">NBRC 104875</strain>
    </source>
</reference>
<comment type="caution">
    <text evidence="2">The sequence shown here is derived from an EMBL/GenBank/DDBJ whole genome shotgun (WGS) entry which is preliminary data.</text>
</comment>
<dbReference type="InterPro" id="IPR011009">
    <property type="entry name" value="Kinase-like_dom_sf"/>
</dbReference>
<dbReference type="InterPro" id="IPR002575">
    <property type="entry name" value="Aminoglycoside_PTrfase"/>
</dbReference>
<dbReference type="SUPFAM" id="SSF56112">
    <property type="entry name" value="Protein kinase-like (PK-like)"/>
    <property type="match status" value="1"/>
</dbReference>
<evidence type="ECO:0000313" key="3">
    <source>
        <dbReference type="Proteomes" id="UP000642748"/>
    </source>
</evidence>
<keyword evidence="3" id="KW-1185">Reference proteome</keyword>
<dbReference type="Proteomes" id="UP000642748">
    <property type="component" value="Unassembled WGS sequence"/>
</dbReference>